<comment type="caution">
    <text evidence="2">The sequence shown here is derived from an EMBL/GenBank/DDBJ whole genome shotgun (WGS) entry which is preliminary data.</text>
</comment>
<protein>
    <submittedName>
        <fullName evidence="2">Uncharacterized protein</fullName>
    </submittedName>
</protein>
<evidence type="ECO:0000313" key="3">
    <source>
        <dbReference type="Proteomes" id="UP000295496"/>
    </source>
</evidence>
<dbReference type="InterPro" id="IPR009003">
    <property type="entry name" value="Peptidase_S1_PA"/>
</dbReference>
<proteinExistence type="predicted"/>
<keyword evidence="1" id="KW-1133">Transmembrane helix</keyword>
<sequence length="211" mass="24077">MKLTNEDRFFIRQTIIEFFLYAIVATIPFLAIAVDLFYFDNIINEESVVEGLQDVFIIITIGLFSYNAKRFPQLRQGFVLMAGFFLCILIRESDNIFDRLTGHGSWFYFAITAAIICIGYALTNRQAAFDALVLFIKSREYAAFLGGLVIVFISSRLLGTGSIWKHILQEGYVITAKHIVEEGSELFGYAIMCISVWTFNRKLTTSLKLEK</sequence>
<organism evidence="2 3">
    <name type="scientific">Lonepinella koalarum</name>
    <dbReference type="NCBI Taxonomy" id="53417"/>
    <lineage>
        <taxon>Bacteria</taxon>
        <taxon>Pseudomonadati</taxon>
        <taxon>Pseudomonadota</taxon>
        <taxon>Gammaproteobacteria</taxon>
        <taxon>Pasteurellales</taxon>
        <taxon>Pasteurellaceae</taxon>
        <taxon>Lonepinella</taxon>
    </lineage>
</organism>
<gene>
    <name evidence="2" type="ORF">EV692_0982</name>
</gene>
<dbReference type="RefSeq" id="WP_132301142.1">
    <property type="nucleotide sequence ID" value="NZ_CP170642.1"/>
</dbReference>
<dbReference type="EMBL" id="SMGJ01000003">
    <property type="protein sequence ID" value="TCK69785.1"/>
    <property type="molecule type" value="Genomic_DNA"/>
</dbReference>
<feature type="transmembrane region" description="Helical" evidence="1">
    <location>
        <begin position="74"/>
        <end position="91"/>
    </location>
</feature>
<accession>A0A4R1KWV1</accession>
<evidence type="ECO:0000256" key="1">
    <source>
        <dbReference type="SAM" id="Phobius"/>
    </source>
</evidence>
<reference evidence="2 3" key="1">
    <citation type="submission" date="2019-03" db="EMBL/GenBank/DDBJ databases">
        <title>Genomic Encyclopedia of Type Strains, Phase IV (KMG-IV): sequencing the most valuable type-strain genomes for metagenomic binning, comparative biology and taxonomic classification.</title>
        <authorList>
            <person name="Goeker M."/>
        </authorList>
    </citation>
    <scope>NUCLEOTIDE SEQUENCE [LARGE SCALE GENOMIC DNA]</scope>
    <source>
        <strain evidence="2 3">DSM 10053</strain>
    </source>
</reference>
<keyword evidence="1" id="KW-0472">Membrane</keyword>
<feature type="transmembrane region" description="Helical" evidence="1">
    <location>
        <begin position="103"/>
        <end position="121"/>
    </location>
</feature>
<evidence type="ECO:0000313" key="2">
    <source>
        <dbReference type="EMBL" id="TCK69785.1"/>
    </source>
</evidence>
<keyword evidence="1" id="KW-0812">Transmembrane</keyword>
<name>A0A4R1KWV1_9PAST</name>
<feature type="transmembrane region" description="Helical" evidence="1">
    <location>
        <begin position="141"/>
        <end position="159"/>
    </location>
</feature>
<dbReference type="Proteomes" id="UP000295496">
    <property type="component" value="Unassembled WGS sequence"/>
</dbReference>
<feature type="transmembrane region" description="Helical" evidence="1">
    <location>
        <begin position="18"/>
        <end position="39"/>
    </location>
</feature>
<keyword evidence="3" id="KW-1185">Reference proteome</keyword>
<dbReference type="SUPFAM" id="SSF50494">
    <property type="entry name" value="Trypsin-like serine proteases"/>
    <property type="match status" value="1"/>
</dbReference>
<dbReference type="AlphaFoldDB" id="A0A4R1KWV1"/>